<dbReference type="InterPro" id="IPR020472">
    <property type="entry name" value="WD40_PAC1"/>
</dbReference>
<evidence type="ECO:0000259" key="4">
    <source>
        <dbReference type="PROSITE" id="PS50181"/>
    </source>
</evidence>
<keyword evidence="2" id="KW-0677">Repeat</keyword>
<evidence type="ECO:0000256" key="3">
    <source>
        <dbReference type="PROSITE-ProRule" id="PRU00221"/>
    </source>
</evidence>
<dbReference type="GO" id="GO:1990234">
    <property type="term" value="C:transferase complex"/>
    <property type="evidence" value="ECO:0007669"/>
    <property type="project" value="UniProtKB-ARBA"/>
</dbReference>
<dbReference type="Pfam" id="PF00400">
    <property type="entry name" value="WD40"/>
    <property type="match status" value="4"/>
</dbReference>
<feature type="repeat" description="WD" evidence="3">
    <location>
        <begin position="159"/>
        <end position="200"/>
    </location>
</feature>
<evidence type="ECO:0000313" key="6">
    <source>
        <dbReference type="RefSeq" id="XP_019639062.1"/>
    </source>
</evidence>
<dbReference type="InterPro" id="IPR036322">
    <property type="entry name" value="WD40_repeat_dom_sf"/>
</dbReference>
<evidence type="ECO:0000256" key="2">
    <source>
        <dbReference type="ARBA" id="ARBA00022737"/>
    </source>
</evidence>
<gene>
    <name evidence="6" type="primary">LOC109481026</name>
</gene>
<dbReference type="RefSeq" id="XP_019639062.1">
    <property type="nucleotide sequence ID" value="XM_019783503.1"/>
</dbReference>
<dbReference type="Gene3D" id="1.20.1280.50">
    <property type="match status" value="1"/>
</dbReference>
<dbReference type="Gene3D" id="2.130.10.10">
    <property type="entry name" value="YVTN repeat-like/Quinoprotein amine dehydrogenase"/>
    <property type="match status" value="2"/>
</dbReference>
<dbReference type="SMART" id="SM00256">
    <property type="entry name" value="FBOX"/>
    <property type="match status" value="1"/>
</dbReference>
<feature type="domain" description="F-box" evidence="4">
    <location>
        <begin position="13"/>
        <end position="59"/>
    </location>
</feature>
<keyword evidence="5" id="KW-1185">Reference proteome</keyword>
<dbReference type="InterPro" id="IPR036047">
    <property type="entry name" value="F-box-like_dom_sf"/>
</dbReference>
<protein>
    <submittedName>
        <fullName evidence="6">Uncharacterized protein LOC109481026</fullName>
    </submittedName>
</protein>
<organism evidence="5 6">
    <name type="scientific">Branchiostoma belcheri</name>
    <name type="common">Amphioxus</name>
    <dbReference type="NCBI Taxonomy" id="7741"/>
    <lineage>
        <taxon>Eukaryota</taxon>
        <taxon>Metazoa</taxon>
        <taxon>Chordata</taxon>
        <taxon>Cephalochordata</taxon>
        <taxon>Leptocardii</taxon>
        <taxon>Amphioxiformes</taxon>
        <taxon>Branchiostomatidae</taxon>
        <taxon>Branchiostoma</taxon>
    </lineage>
</organism>
<dbReference type="SMART" id="SM00320">
    <property type="entry name" value="WD40"/>
    <property type="match status" value="7"/>
</dbReference>
<dbReference type="PANTHER" id="PTHR22847:SF637">
    <property type="entry name" value="WD REPEAT DOMAIN 5B"/>
    <property type="match status" value="1"/>
</dbReference>
<dbReference type="OrthoDB" id="63265at2759"/>
<dbReference type="PRINTS" id="PR00320">
    <property type="entry name" value="GPROTEINBRPT"/>
</dbReference>
<dbReference type="KEGG" id="bbel:109481026"/>
<dbReference type="InterPro" id="IPR015943">
    <property type="entry name" value="WD40/YVTN_repeat-like_dom_sf"/>
</dbReference>
<dbReference type="PROSITE" id="PS50181">
    <property type="entry name" value="FBOX"/>
    <property type="match status" value="1"/>
</dbReference>
<dbReference type="InterPro" id="IPR001680">
    <property type="entry name" value="WD40_rpt"/>
</dbReference>
<feature type="repeat" description="WD" evidence="3">
    <location>
        <begin position="136"/>
        <end position="158"/>
    </location>
</feature>
<proteinExistence type="predicted"/>
<dbReference type="SUPFAM" id="SSF50978">
    <property type="entry name" value="WD40 repeat-like"/>
    <property type="match status" value="1"/>
</dbReference>
<keyword evidence="1 3" id="KW-0853">WD repeat</keyword>
<name>A0A6P5A6Z5_BRABE</name>
<dbReference type="SUPFAM" id="SSF81383">
    <property type="entry name" value="F-box domain"/>
    <property type="match status" value="1"/>
</dbReference>
<dbReference type="Pfam" id="PF12937">
    <property type="entry name" value="F-box-like"/>
    <property type="match status" value="1"/>
</dbReference>
<feature type="repeat" description="WD" evidence="3">
    <location>
        <begin position="201"/>
        <end position="238"/>
    </location>
</feature>
<accession>A0A6P5A6Z5</accession>
<dbReference type="PANTHER" id="PTHR22847">
    <property type="entry name" value="WD40 REPEAT PROTEIN"/>
    <property type="match status" value="1"/>
</dbReference>
<reference evidence="6" key="1">
    <citation type="submission" date="2025-08" db="UniProtKB">
        <authorList>
            <consortium name="RefSeq"/>
        </authorList>
    </citation>
    <scope>IDENTIFICATION</scope>
    <source>
        <tissue evidence="6">Gonad</tissue>
    </source>
</reference>
<evidence type="ECO:0000313" key="5">
    <source>
        <dbReference type="Proteomes" id="UP000515135"/>
    </source>
</evidence>
<dbReference type="Proteomes" id="UP000515135">
    <property type="component" value="Unplaced"/>
</dbReference>
<dbReference type="InterPro" id="IPR001810">
    <property type="entry name" value="F-box_dom"/>
</dbReference>
<evidence type="ECO:0000256" key="1">
    <source>
        <dbReference type="ARBA" id="ARBA00022574"/>
    </source>
</evidence>
<dbReference type="PROSITE" id="PS50082">
    <property type="entry name" value="WD_REPEATS_2"/>
    <property type="match status" value="3"/>
</dbReference>
<dbReference type="GeneID" id="109481026"/>
<sequence length="484" mass="53383">MAEVGVEVEAEDGSSALSVTFDCLLEIFGYLDGHDLARVSRVCKNWHDAAQTPLLWKHLCLQRWLFCNLSNMTPGEQVWQEYYIHRHAVDTSMGRGAPKKDYRAKTLRGHKGQIKDAVYLSKKELCFDTATFHPILASCSEDKTVRAWDITEGSELWVGTEHKSAVTCLVLWEEESILCSGDQDGDIHMWDCSPGQNRGTFRGHDGGVTKMVMCKSGRYTALLAGTGQGDIKIWDLQNTTACLKTFPAISGMALDILSLRKDKTLAVASRDGGGMKLYDVERLLSSEGLTGDAEDCLVGELEHPSLQHTCCITWLPWKPNMAAIGYENGDIGVWDLKPASSGRTHGRKESPPVLLHTTSAHFGAVRGLSAVHNMLVSASAQDVHLKTWSLQNDGSLTEEKTYTDHQGPVTGIHVDHYKAVSCSDDFSIRVYQWRREGGRRVLDSKYTLLGGSLQRASGFQGVLSDYTSCVGIAGKELKAYTFTT</sequence>
<dbReference type="AlphaFoldDB" id="A0A6P5A6Z5"/>